<keyword evidence="4" id="KW-1185">Reference proteome</keyword>
<dbReference type="RefSeq" id="WP_344546928.1">
    <property type="nucleotide sequence ID" value="NZ_BAAATD010000012.1"/>
</dbReference>
<evidence type="ECO:0000313" key="4">
    <source>
        <dbReference type="Proteomes" id="UP001501509"/>
    </source>
</evidence>
<dbReference type="PANTHER" id="PTHR13847">
    <property type="entry name" value="SARCOSINE DEHYDROGENASE-RELATED"/>
    <property type="match status" value="1"/>
</dbReference>
<comment type="caution">
    <text evidence="3">The sequence shown here is derived from an EMBL/GenBank/DDBJ whole genome shotgun (WGS) entry which is preliminary data.</text>
</comment>
<dbReference type="SUPFAM" id="SSF51905">
    <property type="entry name" value="FAD/NAD(P)-binding domain"/>
    <property type="match status" value="1"/>
</dbReference>
<reference evidence="4" key="1">
    <citation type="journal article" date="2019" name="Int. J. Syst. Evol. Microbiol.">
        <title>The Global Catalogue of Microorganisms (GCM) 10K type strain sequencing project: providing services to taxonomists for standard genome sequencing and annotation.</title>
        <authorList>
            <consortium name="The Broad Institute Genomics Platform"/>
            <consortium name="The Broad Institute Genome Sequencing Center for Infectious Disease"/>
            <person name="Wu L."/>
            <person name="Ma J."/>
        </authorList>
    </citation>
    <scope>NUCLEOTIDE SEQUENCE [LARGE SCALE GENOMIC DNA]</scope>
    <source>
        <strain evidence="4">JCM 6833</strain>
    </source>
</reference>
<organism evidence="3 4">
    <name type="scientific">Actinomadura fulvescens</name>
    <dbReference type="NCBI Taxonomy" id="46160"/>
    <lineage>
        <taxon>Bacteria</taxon>
        <taxon>Bacillati</taxon>
        <taxon>Actinomycetota</taxon>
        <taxon>Actinomycetes</taxon>
        <taxon>Streptosporangiales</taxon>
        <taxon>Thermomonosporaceae</taxon>
        <taxon>Actinomadura</taxon>
    </lineage>
</organism>
<proteinExistence type="predicted"/>
<evidence type="ECO:0000259" key="2">
    <source>
        <dbReference type="Pfam" id="PF01266"/>
    </source>
</evidence>
<name>A0ABP6CSL5_9ACTN</name>
<dbReference type="Pfam" id="PF01266">
    <property type="entry name" value="DAO"/>
    <property type="match status" value="1"/>
</dbReference>
<dbReference type="EMBL" id="BAAATD010000012">
    <property type="protein sequence ID" value="GAA2624755.1"/>
    <property type="molecule type" value="Genomic_DNA"/>
</dbReference>
<feature type="domain" description="FAD dependent oxidoreductase" evidence="2">
    <location>
        <begin position="5"/>
        <end position="346"/>
    </location>
</feature>
<dbReference type="Gene3D" id="3.50.50.60">
    <property type="entry name" value="FAD/NAD(P)-binding domain"/>
    <property type="match status" value="1"/>
</dbReference>
<dbReference type="Gene3D" id="3.30.9.10">
    <property type="entry name" value="D-Amino Acid Oxidase, subunit A, domain 2"/>
    <property type="match status" value="1"/>
</dbReference>
<keyword evidence="1" id="KW-0560">Oxidoreductase</keyword>
<dbReference type="InterPro" id="IPR006076">
    <property type="entry name" value="FAD-dep_OxRdtase"/>
</dbReference>
<dbReference type="PANTHER" id="PTHR13847:SF289">
    <property type="entry name" value="GLYCINE OXIDASE"/>
    <property type="match status" value="1"/>
</dbReference>
<evidence type="ECO:0000313" key="3">
    <source>
        <dbReference type="EMBL" id="GAA2624755.1"/>
    </source>
</evidence>
<sequence>MVETVVVVGAGVYGAAVTASLARRGARAVVVDAGAPAGGTSGATFSWINSCGKQPRAYHELSVAGMEAHRRLAAEAPDGGWYHEGGNLEWADDDLGRERLRTKVAGVLAYGYDARWLSRAEVLGLEPGIDPARLPADEIAYFPREGWIEPAPLVHHLLSGALSRGAELVRGDAVTGLEVTGGRVRAVRLASGRRLPADAVVNCAGPQAARIAAFAGLVLPMRNASGVVVCTSAVAAVSVSRVVHGPRVHLRPDGAGRLLLHTPGIDGAVRASGAVEQSAIDELLEAGRALCPGLRAATVEDVRIGERPIPGDGLPVLGRVNELPNLHFAVSHSGVTLSVHAGDLVAGEVLGEDHGDILAPFRFERF</sequence>
<accession>A0ABP6CSL5</accession>
<evidence type="ECO:0000256" key="1">
    <source>
        <dbReference type="ARBA" id="ARBA00023002"/>
    </source>
</evidence>
<protein>
    <submittedName>
        <fullName evidence="3">FAD-binding oxidoreductase</fullName>
    </submittedName>
</protein>
<dbReference type="InterPro" id="IPR036188">
    <property type="entry name" value="FAD/NAD-bd_sf"/>
</dbReference>
<gene>
    <name evidence="3" type="ORF">GCM10010411_71590</name>
</gene>
<dbReference type="Proteomes" id="UP001501509">
    <property type="component" value="Unassembled WGS sequence"/>
</dbReference>